<accession>A0A2W2FYN8</accession>
<proteinExistence type="predicted"/>
<evidence type="ECO:0000256" key="1">
    <source>
        <dbReference type="SAM" id="MobiDB-lite"/>
    </source>
</evidence>
<dbReference type="OrthoDB" id="3541194at2"/>
<evidence type="ECO:0000313" key="3">
    <source>
        <dbReference type="Proteomes" id="UP000249304"/>
    </source>
</evidence>
<evidence type="ECO:0000313" key="2">
    <source>
        <dbReference type="EMBL" id="PZG19924.1"/>
    </source>
</evidence>
<protein>
    <submittedName>
        <fullName evidence="2">Uncharacterized protein</fullName>
    </submittedName>
</protein>
<feature type="region of interest" description="Disordered" evidence="1">
    <location>
        <begin position="100"/>
        <end position="125"/>
    </location>
</feature>
<keyword evidence="3" id="KW-1185">Reference proteome</keyword>
<gene>
    <name evidence="2" type="ORF">C1J01_10815</name>
</gene>
<name>A0A2W2FYN8_9ACTN</name>
<organism evidence="2 3">
    <name type="scientific">Nonomuraea aridisoli</name>
    <dbReference type="NCBI Taxonomy" id="2070368"/>
    <lineage>
        <taxon>Bacteria</taxon>
        <taxon>Bacillati</taxon>
        <taxon>Actinomycetota</taxon>
        <taxon>Actinomycetes</taxon>
        <taxon>Streptosporangiales</taxon>
        <taxon>Streptosporangiaceae</taxon>
        <taxon>Nonomuraea</taxon>
    </lineage>
</organism>
<dbReference type="RefSeq" id="WP_111178801.1">
    <property type="nucleotide sequence ID" value="NZ_POUD01000032.1"/>
</dbReference>
<dbReference type="EMBL" id="POUD01000032">
    <property type="protein sequence ID" value="PZG19924.1"/>
    <property type="molecule type" value="Genomic_DNA"/>
</dbReference>
<reference evidence="2 3" key="1">
    <citation type="submission" date="2018-01" db="EMBL/GenBank/DDBJ databases">
        <title>Draft genome sequence of Nonomuraea sp. KC333.</title>
        <authorList>
            <person name="Sahin N."/>
            <person name="Saygin H."/>
            <person name="Ay H."/>
        </authorList>
    </citation>
    <scope>NUCLEOTIDE SEQUENCE [LARGE SCALE GENOMIC DNA]</scope>
    <source>
        <strain evidence="2 3">KC333</strain>
    </source>
</reference>
<dbReference type="AlphaFoldDB" id="A0A2W2FYN8"/>
<comment type="caution">
    <text evidence="2">The sequence shown here is derived from an EMBL/GenBank/DDBJ whole genome shotgun (WGS) entry which is preliminary data.</text>
</comment>
<dbReference type="Proteomes" id="UP000249304">
    <property type="component" value="Unassembled WGS sequence"/>
</dbReference>
<sequence>MTPSEYLFKIVEGLDTQYAEDGHSDCRRCLTSRDRDYQATWTIRLLARCSGGCGCVVQLDHISAVHDSTGVGDWEGTYSHPAEIGDPALRRYAEALLAGRPRPPYPPALPHSLIPPSITESKDQP</sequence>